<dbReference type="OrthoDB" id="9837000at2759"/>
<gene>
    <name evidence="7" type="ORF">SNAT2548_LOCUS34520</name>
</gene>
<dbReference type="Gene3D" id="2.30.30.380">
    <property type="entry name" value="Zn-finger domain of Sec23/24"/>
    <property type="match status" value="3"/>
</dbReference>
<dbReference type="Pfam" id="PF00641">
    <property type="entry name" value="Zn_ribbon_RanBP"/>
    <property type="match status" value="3"/>
</dbReference>
<keyword evidence="1" id="KW-0479">Metal-binding</keyword>
<dbReference type="PANTHER" id="PTHR46622">
    <property type="entry name" value="DNA-DEPENDENT METALLOPROTEASE WSS1"/>
    <property type="match status" value="1"/>
</dbReference>
<evidence type="ECO:0000259" key="6">
    <source>
        <dbReference type="PROSITE" id="PS50199"/>
    </source>
</evidence>
<dbReference type="GO" id="GO:0006281">
    <property type="term" value="P:DNA repair"/>
    <property type="evidence" value="ECO:0007669"/>
    <property type="project" value="TreeGrafter"/>
</dbReference>
<feature type="region of interest" description="Disordered" evidence="5">
    <location>
        <begin position="131"/>
        <end position="160"/>
    </location>
</feature>
<dbReference type="GO" id="GO:0008237">
    <property type="term" value="F:metallopeptidase activity"/>
    <property type="evidence" value="ECO:0007669"/>
    <property type="project" value="TreeGrafter"/>
</dbReference>
<evidence type="ECO:0000313" key="7">
    <source>
        <dbReference type="EMBL" id="CAE7607059.1"/>
    </source>
</evidence>
<feature type="region of interest" description="Disordered" evidence="5">
    <location>
        <begin position="1"/>
        <end position="24"/>
    </location>
</feature>
<feature type="domain" description="RanBP2-type" evidence="6">
    <location>
        <begin position="24"/>
        <end position="56"/>
    </location>
</feature>
<evidence type="ECO:0000256" key="5">
    <source>
        <dbReference type="SAM" id="MobiDB-lite"/>
    </source>
</evidence>
<dbReference type="SUPFAM" id="SSF90209">
    <property type="entry name" value="Ran binding protein zinc finger-like"/>
    <property type="match status" value="3"/>
</dbReference>
<feature type="compositionally biased region" description="Polar residues" evidence="5">
    <location>
        <begin position="133"/>
        <end position="147"/>
    </location>
</feature>
<dbReference type="PROSITE" id="PS50199">
    <property type="entry name" value="ZF_RANBP2_2"/>
    <property type="match status" value="2"/>
</dbReference>
<dbReference type="PROSITE" id="PS01358">
    <property type="entry name" value="ZF_RANBP2_1"/>
    <property type="match status" value="2"/>
</dbReference>
<dbReference type="PANTHER" id="PTHR46622:SF1">
    <property type="entry name" value="DNA-DEPENDENT METALLOPROTEASE WSS1"/>
    <property type="match status" value="1"/>
</dbReference>
<dbReference type="InterPro" id="IPR036443">
    <property type="entry name" value="Znf_RanBP2_sf"/>
</dbReference>
<keyword evidence="3" id="KW-0862">Zinc</keyword>
<evidence type="ECO:0000313" key="8">
    <source>
        <dbReference type="Proteomes" id="UP000604046"/>
    </source>
</evidence>
<sequence length="229" mass="25037">MGKAKHQVTADGRCKRERKKDATRSEVVENWRCEKCNFTNDASLPFCEMCDAPRKDGEEDSDADDLAEWSCASCSFKNIGLLPYCEVCEAPRSTSSAAASAEAERECPLCSFRNPSHRTACEMCSTPIPAETTPATGSSASQPSSTQQHEEEEPAPAPCTDEERRLLMSMGWTPEEGDDEDGGLEDWEIDAAQERLCGAMSLSVQLVSRSFSGVPGVRELELFVCLSAF</sequence>
<comment type="caution">
    <text evidence="7">The sequence shown here is derived from an EMBL/GenBank/DDBJ whole genome shotgun (WGS) entry which is preliminary data.</text>
</comment>
<dbReference type="SMART" id="SM00547">
    <property type="entry name" value="ZnF_RBZ"/>
    <property type="match status" value="3"/>
</dbReference>
<name>A0A812V9S9_9DINO</name>
<reference evidence="7" key="1">
    <citation type="submission" date="2021-02" db="EMBL/GenBank/DDBJ databases">
        <authorList>
            <person name="Dougan E. K."/>
            <person name="Rhodes N."/>
            <person name="Thang M."/>
            <person name="Chan C."/>
        </authorList>
    </citation>
    <scope>NUCLEOTIDE SEQUENCE</scope>
</reference>
<accession>A0A812V9S9</accession>
<dbReference type="InterPro" id="IPR001876">
    <property type="entry name" value="Znf_RanBP2"/>
</dbReference>
<dbReference type="GO" id="GO:0008270">
    <property type="term" value="F:zinc ion binding"/>
    <property type="evidence" value="ECO:0007669"/>
    <property type="project" value="UniProtKB-KW"/>
</dbReference>
<dbReference type="AlphaFoldDB" id="A0A812V9S9"/>
<keyword evidence="8" id="KW-1185">Reference proteome</keyword>
<evidence type="ECO:0000256" key="3">
    <source>
        <dbReference type="ARBA" id="ARBA00022833"/>
    </source>
</evidence>
<evidence type="ECO:0000256" key="4">
    <source>
        <dbReference type="PROSITE-ProRule" id="PRU00322"/>
    </source>
</evidence>
<feature type="domain" description="RanBP2-type" evidence="6">
    <location>
        <begin position="65"/>
        <end position="94"/>
    </location>
</feature>
<keyword evidence="2 4" id="KW-0863">Zinc-finger</keyword>
<evidence type="ECO:0000256" key="1">
    <source>
        <dbReference type="ARBA" id="ARBA00022723"/>
    </source>
</evidence>
<proteinExistence type="predicted"/>
<dbReference type="InterPro" id="IPR053000">
    <property type="entry name" value="WSS1-like_metalloprotease"/>
</dbReference>
<dbReference type="EMBL" id="CAJNDS010002813">
    <property type="protein sequence ID" value="CAE7607059.1"/>
    <property type="molecule type" value="Genomic_DNA"/>
</dbReference>
<evidence type="ECO:0000256" key="2">
    <source>
        <dbReference type="ARBA" id="ARBA00022771"/>
    </source>
</evidence>
<dbReference type="GO" id="GO:0005634">
    <property type="term" value="C:nucleus"/>
    <property type="evidence" value="ECO:0007669"/>
    <property type="project" value="TreeGrafter"/>
</dbReference>
<dbReference type="Proteomes" id="UP000604046">
    <property type="component" value="Unassembled WGS sequence"/>
</dbReference>
<protein>
    <recommendedName>
        <fullName evidence="6">RanBP2-type domain-containing protein</fullName>
    </recommendedName>
</protein>
<organism evidence="7 8">
    <name type="scientific">Symbiodinium natans</name>
    <dbReference type="NCBI Taxonomy" id="878477"/>
    <lineage>
        <taxon>Eukaryota</taxon>
        <taxon>Sar</taxon>
        <taxon>Alveolata</taxon>
        <taxon>Dinophyceae</taxon>
        <taxon>Suessiales</taxon>
        <taxon>Symbiodiniaceae</taxon>
        <taxon>Symbiodinium</taxon>
    </lineage>
</organism>